<dbReference type="Proteomes" id="UP001281410">
    <property type="component" value="Unassembled WGS sequence"/>
</dbReference>
<name>A0AAE0B4W1_9ROSI</name>
<dbReference type="Pfam" id="PF13966">
    <property type="entry name" value="zf-RVT"/>
    <property type="match status" value="1"/>
</dbReference>
<gene>
    <name evidence="2" type="ORF">Dsin_001489</name>
</gene>
<accession>A0AAE0B4W1</accession>
<dbReference type="PANTHER" id="PTHR33116">
    <property type="entry name" value="REVERSE TRANSCRIPTASE ZINC-BINDING DOMAIN-CONTAINING PROTEIN-RELATED-RELATED"/>
    <property type="match status" value="1"/>
</dbReference>
<dbReference type="EMBL" id="JANJYJ010000001">
    <property type="protein sequence ID" value="KAK3229608.1"/>
    <property type="molecule type" value="Genomic_DNA"/>
</dbReference>
<proteinExistence type="predicted"/>
<organism evidence="2 3">
    <name type="scientific">Dipteronia sinensis</name>
    <dbReference type="NCBI Taxonomy" id="43782"/>
    <lineage>
        <taxon>Eukaryota</taxon>
        <taxon>Viridiplantae</taxon>
        <taxon>Streptophyta</taxon>
        <taxon>Embryophyta</taxon>
        <taxon>Tracheophyta</taxon>
        <taxon>Spermatophyta</taxon>
        <taxon>Magnoliopsida</taxon>
        <taxon>eudicotyledons</taxon>
        <taxon>Gunneridae</taxon>
        <taxon>Pentapetalae</taxon>
        <taxon>rosids</taxon>
        <taxon>malvids</taxon>
        <taxon>Sapindales</taxon>
        <taxon>Sapindaceae</taxon>
        <taxon>Hippocastanoideae</taxon>
        <taxon>Acereae</taxon>
        <taxon>Dipteronia</taxon>
    </lineage>
</organism>
<evidence type="ECO:0000313" key="3">
    <source>
        <dbReference type="Proteomes" id="UP001281410"/>
    </source>
</evidence>
<protein>
    <recommendedName>
        <fullName evidence="1">Reverse transcriptase zinc-binding domain-containing protein</fullName>
    </recommendedName>
</protein>
<dbReference type="AlphaFoldDB" id="A0AAE0B4W1"/>
<dbReference type="PANTHER" id="PTHR33116:SF75">
    <property type="entry name" value="RIBONUCLEASE H PROTEIN"/>
    <property type="match status" value="1"/>
</dbReference>
<reference evidence="2" key="1">
    <citation type="journal article" date="2023" name="Plant J.">
        <title>Genome sequences and population genomics provide insights into the demographic history, inbreeding, and mutation load of two 'living fossil' tree species of Dipteronia.</title>
        <authorList>
            <person name="Feng Y."/>
            <person name="Comes H.P."/>
            <person name="Chen J."/>
            <person name="Zhu S."/>
            <person name="Lu R."/>
            <person name="Zhang X."/>
            <person name="Li P."/>
            <person name="Qiu J."/>
            <person name="Olsen K.M."/>
            <person name="Qiu Y."/>
        </authorList>
    </citation>
    <scope>NUCLEOTIDE SEQUENCE</scope>
    <source>
        <strain evidence="2">NBL</strain>
    </source>
</reference>
<dbReference type="InterPro" id="IPR026960">
    <property type="entry name" value="RVT-Znf"/>
</dbReference>
<comment type="caution">
    <text evidence="2">The sequence shown here is derived from an EMBL/GenBank/DDBJ whole genome shotgun (WGS) entry which is preliminary data.</text>
</comment>
<keyword evidence="3" id="KW-1185">Reference proteome</keyword>
<evidence type="ECO:0000313" key="2">
    <source>
        <dbReference type="EMBL" id="KAK3229608.1"/>
    </source>
</evidence>
<sequence>MLVGVAKRIEKLQRLFFWGEGASKKKLHMVDWNTICKSKANDGLGVGHMLVKNIGLLAKWCWRYGSEVNSLWKRVLCAKYGSDTKDLRWKWGSSTKGSFFINTISRLVNEDSQAAGIIKDGIQVVIGRGDRVCFWEDIKWDSIPLRIAFPRIFALSTTKYGRLLEFGLWQGSNWVWEVPLRRVLIGWEKEQWNCFNFAQSCIKVRKMFSDKVAWSFCPHGLFSVQSFHKCLEGDMRGNRLKSLQIWNNYCPPKVEIFVWNLLKERVLVKDVLSHFGMDLSSNMSCPLCGKCIETVDHLFLQCNWSWNLWLEGLSWWEVSCASNDKLIQWWEGWRGLCPKSKSKSMRAWYSVFYAIVWTVWESRNTHLF</sequence>
<evidence type="ECO:0000259" key="1">
    <source>
        <dbReference type="Pfam" id="PF13966"/>
    </source>
</evidence>
<feature type="domain" description="Reverse transcriptase zinc-binding" evidence="1">
    <location>
        <begin position="222"/>
        <end position="309"/>
    </location>
</feature>